<keyword evidence="3" id="KW-1185">Reference proteome</keyword>
<protein>
    <submittedName>
        <fullName evidence="2">GNAT family N-acetyltransferase</fullName>
        <ecNumber evidence="2">2.3.-.-</ecNumber>
    </submittedName>
</protein>
<dbReference type="SUPFAM" id="SSF55729">
    <property type="entry name" value="Acyl-CoA N-acyltransferases (Nat)"/>
    <property type="match status" value="1"/>
</dbReference>
<dbReference type="EMBL" id="JBHSFW010000001">
    <property type="protein sequence ID" value="MFC4618083.1"/>
    <property type="molecule type" value="Genomic_DNA"/>
</dbReference>
<dbReference type="InterPro" id="IPR016181">
    <property type="entry name" value="Acyl_CoA_acyltransferase"/>
</dbReference>
<keyword evidence="2" id="KW-0808">Transferase</keyword>
<proteinExistence type="predicted"/>
<comment type="caution">
    <text evidence="2">The sequence shown here is derived from an EMBL/GenBank/DDBJ whole genome shotgun (WGS) entry which is preliminary data.</text>
</comment>
<evidence type="ECO:0000259" key="1">
    <source>
        <dbReference type="PROSITE" id="PS51186"/>
    </source>
</evidence>
<accession>A0ABV9GIX7</accession>
<keyword evidence="2" id="KW-0012">Acyltransferase</keyword>
<sequence>MAYCFQKMIQTDAEQIAGWHYDGIYSFYDASSDAEDLAELLNPELRGDQYFSVYQNNRLAGYFTYNWNDERQSIVIGLGMHPDLTGKGLGGPFLEAGLEYGQKLFMPARRFELSVAAFNKRAMKVYRKAGFSIRKRSFVRTNGGRYEFVHMDKQVKTSVEPEL</sequence>
<feature type="domain" description="N-acetyltransferase" evidence="1">
    <location>
        <begin position="3"/>
        <end position="156"/>
    </location>
</feature>
<dbReference type="InterPro" id="IPR000182">
    <property type="entry name" value="GNAT_dom"/>
</dbReference>
<dbReference type="Pfam" id="PF00583">
    <property type="entry name" value="Acetyltransf_1"/>
    <property type="match status" value="1"/>
</dbReference>
<name>A0ABV9GIX7_9BACL</name>
<dbReference type="PROSITE" id="PS51186">
    <property type="entry name" value="GNAT"/>
    <property type="match status" value="1"/>
</dbReference>
<dbReference type="GO" id="GO:0016746">
    <property type="term" value="F:acyltransferase activity"/>
    <property type="evidence" value="ECO:0007669"/>
    <property type="project" value="UniProtKB-KW"/>
</dbReference>
<reference evidence="3" key="1">
    <citation type="journal article" date="2019" name="Int. J. Syst. Evol. Microbiol.">
        <title>The Global Catalogue of Microorganisms (GCM) 10K type strain sequencing project: providing services to taxonomists for standard genome sequencing and annotation.</title>
        <authorList>
            <consortium name="The Broad Institute Genomics Platform"/>
            <consortium name="The Broad Institute Genome Sequencing Center for Infectious Disease"/>
            <person name="Wu L."/>
            <person name="Ma J."/>
        </authorList>
    </citation>
    <scope>NUCLEOTIDE SEQUENCE [LARGE SCALE GENOMIC DNA]</scope>
    <source>
        <strain evidence="3">CGMCC 1.16306</strain>
    </source>
</reference>
<evidence type="ECO:0000313" key="3">
    <source>
        <dbReference type="Proteomes" id="UP001596022"/>
    </source>
</evidence>
<dbReference type="Proteomes" id="UP001596022">
    <property type="component" value="Unassembled WGS sequence"/>
</dbReference>
<organism evidence="2 3">
    <name type="scientific">Camelliibacillus cellulosilyticus</name>
    <dbReference type="NCBI Taxonomy" id="2174486"/>
    <lineage>
        <taxon>Bacteria</taxon>
        <taxon>Bacillati</taxon>
        <taxon>Bacillota</taxon>
        <taxon>Bacilli</taxon>
        <taxon>Bacillales</taxon>
        <taxon>Sporolactobacillaceae</taxon>
        <taxon>Camelliibacillus</taxon>
    </lineage>
</organism>
<dbReference type="EC" id="2.3.-.-" evidence="2"/>
<dbReference type="Gene3D" id="3.40.630.30">
    <property type="match status" value="1"/>
</dbReference>
<dbReference type="RefSeq" id="WP_376845088.1">
    <property type="nucleotide sequence ID" value="NZ_JBHSFW010000001.1"/>
</dbReference>
<gene>
    <name evidence="2" type="ORF">ACFO4N_04990</name>
</gene>
<evidence type="ECO:0000313" key="2">
    <source>
        <dbReference type="EMBL" id="MFC4618083.1"/>
    </source>
</evidence>